<keyword evidence="1" id="KW-0489">Methyltransferase</keyword>
<feature type="domain" description="O-methyltransferase C-terminal" evidence="4">
    <location>
        <begin position="51"/>
        <end position="229"/>
    </location>
</feature>
<protein>
    <recommendedName>
        <fullName evidence="4">O-methyltransferase C-terminal domain-containing protein</fullName>
    </recommendedName>
</protein>
<dbReference type="AlphaFoldDB" id="A0A3B1C771"/>
<proteinExistence type="predicted"/>
<dbReference type="GO" id="GO:0008171">
    <property type="term" value="F:O-methyltransferase activity"/>
    <property type="evidence" value="ECO:0007669"/>
    <property type="project" value="InterPro"/>
</dbReference>
<accession>A0A3B1C771</accession>
<dbReference type="Gene3D" id="3.40.50.150">
    <property type="entry name" value="Vaccinia Virus protein VP39"/>
    <property type="match status" value="1"/>
</dbReference>
<dbReference type="PANTHER" id="PTHR43712:SF2">
    <property type="entry name" value="O-METHYLTRANSFERASE CICE"/>
    <property type="match status" value="1"/>
</dbReference>
<keyword evidence="3" id="KW-0949">S-adenosyl-L-methionine</keyword>
<evidence type="ECO:0000256" key="1">
    <source>
        <dbReference type="ARBA" id="ARBA00022603"/>
    </source>
</evidence>
<evidence type="ECO:0000259" key="4">
    <source>
        <dbReference type="Pfam" id="PF00891"/>
    </source>
</evidence>
<dbReference type="CDD" id="cd02440">
    <property type="entry name" value="AdoMet_MTases"/>
    <property type="match status" value="1"/>
</dbReference>
<feature type="non-terminal residue" evidence="5">
    <location>
        <position position="1"/>
    </location>
</feature>
<dbReference type="InterPro" id="IPR029063">
    <property type="entry name" value="SAM-dependent_MTases_sf"/>
</dbReference>
<dbReference type="InterPro" id="IPR016461">
    <property type="entry name" value="COMT-like"/>
</dbReference>
<dbReference type="PROSITE" id="PS51683">
    <property type="entry name" value="SAM_OMT_II"/>
    <property type="match status" value="1"/>
</dbReference>
<dbReference type="SUPFAM" id="SSF53335">
    <property type="entry name" value="S-adenosyl-L-methionine-dependent methyltransferases"/>
    <property type="match status" value="1"/>
</dbReference>
<evidence type="ECO:0000256" key="3">
    <source>
        <dbReference type="ARBA" id="ARBA00022691"/>
    </source>
</evidence>
<dbReference type="PANTHER" id="PTHR43712">
    <property type="entry name" value="PUTATIVE (AFU_ORTHOLOGUE AFUA_4G14580)-RELATED"/>
    <property type="match status" value="1"/>
</dbReference>
<gene>
    <name evidence="5" type="ORF">MNBD_NITROSPINAE04-1694</name>
</gene>
<keyword evidence="2" id="KW-0808">Transferase</keyword>
<name>A0A3B1C771_9ZZZZ</name>
<dbReference type="EMBL" id="UOGA01000259">
    <property type="protein sequence ID" value="VAX23982.1"/>
    <property type="molecule type" value="Genomic_DNA"/>
</dbReference>
<sequence>ERHLVRGATDYRGNILELDKRAVSSWLKIGEVLKSGEPIPKPDNSEAEKKAWQETFILAMDDIAGQFKERMIDALPLKDGMRVLDIGCGPATYLVEAALRFKNLAGVAFDRPMSEGVVAKAVERAGVGERIEFRGGDFTTDDFDFGDPFDGILISQIIHIVDTTQAVDLLKRAVNVVKPGGFVAVHEMTIGPDDDPGPAAVFSIQMMLGTKSGGVYTKDEIAGWMNDAGLTIESDTRMDARSEVIVGRKGA</sequence>
<organism evidence="5">
    <name type="scientific">hydrothermal vent metagenome</name>
    <dbReference type="NCBI Taxonomy" id="652676"/>
    <lineage>
        <taxon>unclassified sequences</taxon>
        <taxon>metagenomes</taxon>
        <taxon>ecological metagenomes</taxon>
    </lineage>
</organism>
<dbReference type="Pfam" id="PF00891">
    <property type="entry name" value="Methyltransf_2"/>
    <property type="match status" value="1"/>
</dbReference>
<dbReference type="GO" id="GO:0032259">
    <property type="term" value="P:methylation"/>
    <property type="evidence" value="ECO:0007669"/>
    <property type="project" value="UniProtKB-KW"/>
</dbReference>
<dbReference type="InterPro" id="IPR001077">
    <property type="entry name" value="COMT_C"/>
</dbReference>
<evidence type="ECO:0000256" key="2">
    <source>
        <dbReference type="ARBA" id="ARBA00022679"/>
    </source>
</evidence>
<evidence type="ECO:0000313" key="5">
    <source>
        <dbReference type="EMBL" id="VAX23982.1"/>
    </source>
</evidence>
<reference evidence="5" key="1">
    <citation type="submission" date="2018-06" db="EMBL/GenBank/DDBJ databases">
        <authorList>
            <person name="Zhirakovskaya E."/>
        </authorList>
    </citation>
    <scope>NUCLEOTIDE SEQUENCE</scope>
</reference>